<reference evidence="3" key="1">
    <citation type="submission" date="2017-12" db="EMBL/GenBank/DDBJ databases">
        <authorList>
            <person name="Diaz M."/>
        </authorList>
    </citation>
    <scope>NUCLEOTIDE SEQUENCE [LARGE SCALE GENOMIC DNA]</scope>
    <source>
        <strain evidence="3">FI11154</strain>
    </source>
</reference>
<dbReference type="AlphaFoldDB" id="A0A2P9HEJ9"/>
<dbReference type="Proteomes" id="UP000246073">
    <property type="component" value="Unassembled WGS sequence"/>
</dbReference>
<evidence type="ECO:0000256" key="1">
    <source>
        <dbReference type="SAM" id="MobiDB-lite"/>
    </source>
</evidence>
<protein>
    <submittedName>
        <fullName evidence="2">Uncharacterized protein</fullName>
    </submittedName>
</protein>
<organism evidence="2 3">
    <name type="scientific">Ochrobactrum soli</name>
    <dbReference type="NCBI Taxonomy" id="2448455"/>
    <lineage>
        <taxon>Bacteria</taxon>
        <taxon>Pseudomonadati</taxon>
        <taxon>Pseudomonadota</taxon>
        <taxon>Alphaproteobacteria</taxon>
        <taxon>Hyphomicrobiales</taxon>
        <taxon>Brucellaceae</taxon>
        <taxon>Brucella/Ochrobactrum group</taxon>
        <taxon>Ochrobactrum</taxon>
    </lineage>
</organism>
<proteinExistence type="predicted"/>
<dbReference type="EMBL" id="OOFM01000003">
    <property type="protein sequence ID" value="SPL62532.1"/>
    <property type="molecule type" value="Genomic_DNA"/>
</dbReference>
<gene>
    <name evidence="2" type="ORF">OHAE_5139</name>
</gene>
<sequence>MDFSPHKKVWAVRSVSTSTFILTIERSINMKPVRISLETFAGDLETYLNGTEENELVLTKDGKPAYVLIGHARAAAWFEAVLDMVTTEAIEAEDDNGEGREAQGNDEPETNATSNNGNDDGVNG</sequence>
<accession>A0A2P9HEJ9</accession>
<evidence type="ECO:0000313" key="3">
    <source>
        <dbReference type="Proteomes" id="UP000246073"/>
    </source>
</evidence>
<feature type="region of interest" description="Disordered" evidence="1">
    <location>
        <begin position="89"/>
        <end position="124"/>
    </location>
</feature>
<evidence type="ECO:0000313" key="2">
    <source>
        <dbReference type="EMBL" id="SPL62532.1"/>
    </source>
</evidence>
<name>A0A2P9HEJ9_9HYPH</name>